<dbReference type="STRING" id="2512241.A0A553HYV2"/>
<dbReference type="InterPro" id="IPR036028">
    <property type="entry name" value="SH3-like_dom_sf"/>
</dbReference>
<dbReference type="Gene3D" id="2.30.30.40">
    <property type="entry name" value="SH3 Domains"/>
    <property type="match status" value="1"/>
</dbReference>
<sequence>MADEVERLVLAQFREIVEKGKTAIENVESAGDQAPEPMLKAAQNLVKEGEKALKKIEPVSTATYEEYGSNFINAIKENDELAQFRSELEELLWDFDDYVEVTEFDADKFSGLQKASRNAALKILDILKRMKLEVTDLDRTSSRRSGPSDPPSEPPPTPPSANPWQVGRAASSLGVHLEEGDDFERRLPVAPDSPTIPQTQLISPEDNPLSPLRSREADDATLHEEYEQRMRAASQSRASVSVSEGSLSPLQQSYRWTNSTQGSTESMRSPTRAHGVPFRGNDTSTLNPHAHEHTISRVLPGTATVVRTPSARPSSRAVGAVARDRENGLASNIGFPPRTTSVANQNSSSYVLSSRKPSTESINSSVFDIVESLSPTERTAPPSHRLSVLPTTSVSTAHYQSARFPPPKYPGPPPLYQTPPVPPRRTSGVTIRSQSSGGRTAHPGNGMRGMDEGLIPVDMERTVSNEVVIPPREPDCSITPSSSFYKLKGFCKGAEEAQRGQLGFKRIKRPIGGFSTAIVAKCTHCLFELDFKSVEQDLNNESSGSFTSNTIGFRLRILQKSHLPIRAIDEQMYGCLFCIQNGHTLEESDATVFFNQKQLFAHMTRHPRPLPKITGVTVIEEPELPPQLKDNFDLHFPHPPIESVMTGIAREVARLPAAIATDTRKMSHGTMRLPPDRQPALPLAIGAKIVGIEFPIKYEGKWGIAWHDGVRAAFETDAVQLEAPPKTEVRMQATSSVQAVARWKWNQKGDERWLKFDKGDVIKNISWVYNEHWCWSGTTSKGSGLFPQSHLDPDSIRTVDSDSGSVASWEKKNILKFSIRGKKEDRKLSSFSQENNNWKSNVY</sequence>
<evidence type="ECO:0000313" key="3">
    <source>
        <dbReference type="Proteomes" id="UP000319160"/>
    </source>
</evidence>
<dbReference type="Proteomes" id="UP000319160">
    <property type="component" value="Unassembled WGS sequence"/>
</dbReference>
<evidence type="ECO:0008006" key="4">
    <source>
        <dbReference type="Google" id="ProtNLM"/>
    </source>
</evidence>
<accession>A0A553HYV2</accession>
<dbReference type="EMBL" id="VFLP01000031">
    <property type="protein sequence ID" value="TRX93104.1"/>
    <property type="molecule type" value="Genomic_DNA"/>
</dbReference>
<feature type="region of interest" description="Disordered" evidence="1">
    <location>
        <begin position="420"/>
        <end position="448"/>
    </location>
</feature>
<comment type="caution">
    <text evidence="2">The sequence shown here is derived from an EMBL/GenBank/DDBJ whole genome shotgun (WGS) entry which is preliminary data.</text>
</comment>
<evidence type="ECO:0000313" key="2">
    <source>
        <dbReference type="EMBL" id="TRX93104.1"/>
    </source>
</evidence>
<keyword evidence="3" id="KW-1185">Reference proteome</keyword>
<feature type="compositionally biased region" description="Pro residues" evidence="1">
    <location>
        <begin position="148"/>
        <end position="161"/>
    </location>
</feature>
<proteinExistence type="predicted"/>
<feature type="region of interest" description="Disordered" evidence="1">
    <location>
        <begin position="185"/>
        <end position="213"/>
    </location>
</feature>
<protein>
    <recommendedName>
        <fullName evidence="4">SH3 domain-containing protein</fullName>
    </recommendedName>
</protein>
<reference evidence="3" key="1">
    <citation type="submission" date="2019-06" db="EMBL/GenBank/DDBJ databases">
        <title>Draft genome sequence of the griseofulvin-producing fungus Xylaria cubensis strain G536.</title>
        <authorList>
            <person name="Mead M.E."/>
            <person name="Raja H.A."/>
            <person name="Steenwyk J.L."/>
            <person name="Knowles S.L."/>
            <person name="Oberlies N.H."/>
            <person name="Rokas A."/>
        </authorList>
    </citation>
    <scope>NUCLEOTIDE SEQUENCE [LARGE SCALE GENOMIC DNA]</scope>
    <source>
        <strain evidence="3">G536</strain>
    </source>
</reference>
<dbReference type="OrthoDB" id="5243589at2759"/>
<evidence type="ECO:0000256" key="1">
    <source>
        <dbReference type="SAM" id="MobiDB-lite"/>
    </source>
</evidence>
<name>A0A553HYV2_9PEZI</name>
<feature type="region of interest" description="Disordered" evidence="1">
    <location>
        <begin position="137"/>
        <end position="166"/>
    </location>
</feature>
<organism evidence="2 3">
    <name type="scientific">Xylaria flabelliformis</name>
    <dbReference type="NCBI Taxonomy" id="2512241"/>
    <lineage>
        <taxon>Eukaryota</taxon>
        <taxon>Fungi</taxon>
        <taxon>Dikarya</taxon>
        <taxon>Ascomycota</taxon>
        <taxon>Pezizomycotina</taxon>
        <taxon>Sordariomycetes</taxon>
        <taxon>Xylariomycetidae</taxon>
        <taxon>Xylariales</taxon>
        <taxon>Xylariaceae</taxon>
        <taxon>Xylaria</taxon>
    </lineage>
</organism>
<gene>
    <name evidence="2" type="ORF">FHL15_005972</name>
</gene>
<feature type="compositionally biased region" description="Polar residues" evidence="1">
    <location>
        <begin position="427"/>
        <end position="438"/>
    </location>
</feature>
<dbReference type="SUPFAM" id="SSF50044">
    <property type="entry name" value="SH3-domain"/>
    <property type="match status" value="1"/>
</dbReference>
<dbReference type="AlphaFoldDB" id="A0A553HYV2"/>